<keyword evidence="1" id="KW-0812">Transmembrane</keyword>
<dbReference type="EMBL" id="CAJNOL010016841">
    <property type="protein sequence ID" value="CAF1676504.1"/>
    <property type="molecule type" value="Genomic_DNA"/>
</dbReference>
<evidence type="ECO:0000313" key="4">
    <source>
        <dbReference type="Proteomes" id="UP000663870"/>
    </source>
</evidence>
<dbReference type="InterPro" id="IPR050843">
    <property type="entry name" value="Glycosyl_Hydrlase_38"/>
</dbReference>
<dbReference type="GO" id="GO:0006013">
    <property type="term" value="P:mannose metabolic process"/>
    <property type="evidence" value="ECO:0007669"/>
    <property type="project" value="InterPro"/>
</dbReference>
<feature type="transmembrane region" description="Helical" evidence="1">
    <location>
        <begin position="21"/>
        <end position="37"/>
    </location>
</feature>
<comment type="caution">
    <text evidence="3">The sequence shown here is derived from an EMBL/GenBank/DDBJ whole genome shotgun (WGS) entry which is preliminary data.</text>
</comment>
<dbReference type="Proteomes" id="UP000663870">
    <property type="component" value="Unassembled WGS sequence"/>
</dbReference>
<organism evidence="3 4">
    <name type="scientific">Rotaria sordida</name>
    <dbReference type="NCBI Taxonomy" id="392033"/>
    <lineage>
        <taxon>Eukaryota</taxon>
        <taxon>Metazoa</taxon>
        <taxon>Spiralia</taxon>
        <taxon>Gnathifera</taxon>
        <taxon>Rotifera</taxon>
        <taxon>Eurotatoria</taxon>
        <taxon>Bdelloidea</taxon>
        <taxon>Philodinida</taxon>
        <taxon>Philodinidae</taxon>
        <taxon>Rotaria</taxon>
    </lineage>
</organism>
<keyword evidence="1" id="KW-1133">Transmembrane helix</keyword>
<evidence type="ECO:0000259" key="2">
    <source>
        <dbReference type="Pfam" id="PF01074"/>
    </source>
</evidence>
<name>A0A816GKJ5_9BILA</name>
<dbReference type="InterPro" id="IPR027291">
    <property type="entry name" value="Glyco_hydro_38_N_sf"/>
</dbReference>
<sequence>MHTFHRLFVRSTRSAKYRKQLVTLITIVSFFGFFLYIREEYNAQKENNEENIISKNNVVLPEDKQPNQIMSSKSKNCAYQNCPKLREDVINVHVICHTHLDPGWLNSVDGYFFGIQHNLNQQKEGQAYRHVMPSVLTIFNNVVSALLENAQRRFVMVEMSFIWRWWKRLDEDYKKIIRKLFNDG</sequence>
<keyword evidence="1" id="KW-0472">Membrane</keyword>
<dbReference type="InterPro" id="IPR011330">
    <property type="entry name" value="Glyco_hydro/deAcase_b/a-brl"/>
</dbReference>
<dbReference type="AlphaFoldDB" id="A0A816GKJ5"/>
<protein>
    <recommendedName>
        <fullName evidence="2">Glycoside hydrolase family 38 N-terminal domain-containing protein</fullName>
    </recommendedName>
</protein>
<keyword evidence="4" id="KW-1185">Reference proteome</keyword>
<gene>
    <name evidence="3" type="ORF">JXQ802_LOCUS58454</name>
</gene>
<dbReference type="InterPro" id="IPR000602">
    <property type="entry name" value="Glyco_hydro_38_N"/>
</dbReference>
<dbReference type="PANTHER" id="PTHR11607:SF3">
    <property type="entry name" value="LYSOSOMAL ALPHA-MANNOSIDASE"/>
    <property type="match status" value="1"/>
</dbReference>
<dbReference type="GO" id="GO:0005764">
    <property type="term" value="C:lysosome"/>
    <property type="evidence" value="ECO:0007669"/>
    <property type="project" value="TreeGrafter"/>
</dbReference>
<evidence type="ECO:0000313" key="3">
    <source>
        <dbReference type="EMBL" id="CAF1676504.1"/>
    </source>
</evidence>
<dbReference type="Pfam" id="PF01074">
    <property type="entry name" value="Glyco_hydro_38N"/>
    <property type="match status" value="1"/>
</dbReference>
<accession>A0A816GKJ5</accession>
<dbReference type="GO" id="GO:0004559">
    <property type="term" value="F:alpha-mannosidase activity"/>
    <property type="evidence" value="ECO:0007669"/>
    <property type="project" value="InterPro"/>
</dbReference>
<dbReference type="Gene3D" id="3.20.110.10">
    <property type="entry name" value="Glycoside hydrolase 38, N terminal domain"/>
    <property type="match status" value="1"/>
</dbReference>
<reference evidence="3" key="1">
    <citation type="submission" date="2021-02" db="EMBL/GenBank/DDBJ databases">
        <authorList>
            <person name="Nowell W R."/>
        </authorList>
    </citation>
    <scope>NUCLEOTIDE SEQUENCE</scope>
</reference>
<dbReference type="SUPFAM" id="SSF88713">
    <property type="entry name" value="Glycoside hydrolase/deacetylase"/>
    <property type="match status" value="1"/>
</dbReference>
<proteinExistence type="predicted"/>
<evidence type="ECO:0000256" key="1">
    <source>
        <dbReference type="SAM" id="Phobius"/>
    </source>
</evidence>
<dbReference type="PANTHER" id="PTHR11607">
    <property type="entry name" value="ALPHA-MANNOSIDASE"/>
    <property type="match status" value="1"/>
</dbReference>
<feature type="domain" description="Glycoside hydrolase family 38 N-terminal" evidence="2">
    <location>
        <begin position="91"/>
        <end position="184"/>
    </location>
</feature>